<sequence>MTDRSLRVLQVIDTFAYGGAERLLATLNGVAPDLGLHMSAASLAPPTPERSLSFPVLQDAGLDPSYIGVRLMRQRNAVPLIAKKIRESRADVVHAHLGTSSVLVPLAARLAGVPVLSTLHHLPAPGRPLPARTKEKLAIRSAGRGHSLIFVSEAARAAAERIHGSPRPSWRVLHNGVDLSAYRPPADGVPEPLPADLGVTGDGPVVTIVAALRKPKGHEVALRAWPSVRERVPGATLLIVGDGEHRATLESLAGEGVVFAGSRDDVPAILRGSTLALLPSLTEALPTAVIEAAATGLTAVATTVGGTPEIVDHGRTGLLVAPGDDAALGDAVVELLTDHARRAELGGAARRLAEDRFDLRRWAGRLADLYDDALAARTAAGSRRMRVQRLRSAGVADRTTADL</sequence>
<dbReference type="RefSeq" id="WP_346092854.1">
    <property type="nucleotide sequence ID" value="NZ_BAABKS010000062.1"/>
</dbReference>
<protein>
    <submittedName>
        <fullName evidence="4">Glycosyltransferase family 4 protein</fullName>
        <ecNumber evidence="4">2.4.-.-</ecNumber>
    </submittedName>
</protein>
<gene>
    <name evidence="4" type="ORF">ACFQ34_12050</name>
</gene>
<keyword evidence="5" id="KW-1185">Reference proteome</keyword>
<dbReference type="EMBL" id="JBHTMB010000104">
    <property type="protein sequence ID" value="MFD1234018.1"/>
    <property type="molecule type" value="Genomic_DNA"/>
</dbReference>
<evidence type="ECO:0000256" key="1">
    <source>
        <dbReference type="ARBA" id="ARBA00022676"/>
    </source>
</evidence>
<evidence type="ECO:0000259" key="3">
    <source>
        <dbReference type="Pfam" id="PF13439"/>
    </source>
</evidence>
<evidence type="ECO:0000313" key="5">
    <source>
        <dbReference type="Proteomes" id="UP001597182"/>
    </source>
</evidence>
<keyword evidence="1 4" id="KW-0328">Glycosyltransferase</keyword>
<keyword evidence="2 4" id="KW-0808">Transferase</keyword>
<dbReference type="InterPro" id="IPR050194">
    <property type="entry name" value="Glycosyltransferase_grp1"/>
</dbReference>
<name>A0ABW3VGP8_9PSEU</name>
<dbReference type="CDD" id="cd03801">
    <property type="entry name" value="GT4_PimA-like"/>
    <property type="match status" value="1"/>
</dbReference>
<proteinExistence type="predicted"/>
<feature type="domain" description="Glycosyltransferase subfamily 4-like N-terminal" evidence="3">
    <location>
        <begin position="17"/>
        <end position="180"/>
    </location>
</feature>
<dbReference type="Proteomes" id="UP001597182">
    <property type="component" value="Unassembled WGS sequence"/>
</dbReference>
<dbReference type="Gene3D" id="3.40.50.2000">
    <property type="entry name" value="Glycogen Phosphorylase B"/>
    <property type="match status" value="2"/>
</dbReference>
<evidence type="ECO:0000313" key="4">
    <source>
        <dbReference type="EMBL" id="MFD1234018.1"/>
    </source>
</evidence>
<reference evidence="5" key="1">
    <citation type="journal article" date="2019" name="Int. J. Syst. Evol. Microbiol.">
        <title>The Global Catalogue of Microorganisms (GCM) 10K type strain sequencing project: providing services to taxonomists for standard genome sequencing and annotation.</title>
        <authorList>
            <consortium name="The Broad Institute Genomics Platform"/>
            <consortium name="The Broad Institute Genome Sequencing Center for Infectious Disease"/>
            <person name="Wu L."/>
            <person name="Ma J."/>
        </authorList>
    </citation>
    <scope>NUCLEOTIDE SEQUENCE [LARGE SCALE GENOMIC DNA]</scope>
    <source>
        <strain evidence="5">CCUG 49018</strain>
    </source>
</reference>
<dbReference type="GO" id="GO:0016757">
    <property type="term" value="F:glycosyltransferase activity"/>
    <property type="evidence" value="ECO:0007669"/>
    <property type="project" value="UniProtKB-KW"/>
</dbReference>
<dbReference type="SUPFAM" id="SSF53756">
    <property type="entry name" value="UDP-Glycosyltransferase/glycogen phosphorylase"/>
    <property type="match status" value="1"/>
</dbReference>
<dbReference type="PANTHER" id="PTHR45947">
    <property type="entry name" value="SULFOQUINOVOSYL TRANSFERASE SQD2"/>
    <property type="match status" value="1"/>
</dbReference>
<dbReference type="EC" id="2.4.-.-" evidence="4"/>
<dbReference type="InterPro" id="IPR028098">
    <property type="entry name" value="Glyco_trans_4-like_N"/>
</dbReference>
<accession>A0ABW3VGP8</accession>
<dbReference type="PANTHER" id="PTHR45947:SF3">
    <property type="entry name" value="SULFOQUINOVOSYL TRANSFERASE SQD2"/>
    <property type="match status" value="1"/>
</dbReference>
<comment type="caution">
    <text evidence="4">The sequence shown here is derived from an EMBL/GenBank/DDBJ whole genome shotgun (WGS) entry which is preliminary data.</text>
</comment>
<dbReference type="Pfam" id="PF13692">
    <property type="entry name" value="Glyco_trans_1_4"/>
    <property type="match status" value="1"/>
</dbReference>
<dbReference type="Pfam" id="PF13439">
    <property type="entry name" value="Glyco_transf_4"/>
    <property type="match status" value="1"/>
</dbReference>
<organism evidence="4 5">
    <name type="scientific">Pseudonocardia benzenivorans</name>
    <dbReference type="NCBI Taxonomy" id="228005"/>
    <lineage>
        <taxon>Bacteria</taxon>
        <taxon>Bacillati</taxon>
        <taxon>Actinomycetota</taxon>
        <taxon>Actinomycetes</taxon>
        <taxon>Pseudonocardiales</taxon>
        <taxon>Pseudonocardiaceae</taxon>
        <taxon>Pseudonocardia</taxon>
    </lineage>
</organism>
<evidence type="ECO:0000256" key="2">
    <source>
        <dbReference type="ARBA" id="ARBA00022679"/>
    </source>
</evidence>